<evidence type="ECO:0000313" key="1">
    <source>
        <dbReference type="EMBL" id="KZZ98760.1"/>
    </source>
</evidence>
<organism evidence="1 2">
    <name type="scientific">Beauveria brongniartii RCEF 3172</name>
    <dbReference type="NCBI Taxonomy" id="1081107"/>
    <lineage>
        <taxon>Eukaryota</taxon>
        <taxon>Fungi</taxon>
        <taxon>Dikarya</taxon>
        <taxon>Ascomycota</taxon>
        <taxon>Pezizomycotina</taxon>
        <taxon>Sordariomycetes</taxon>
        <taxon>Hypocreomycetidae</taxon>
        <taxon>Hypocreales</taxon>
        <taxon>Cordycipitaceae</taxon>
        <taxon>Beauveria</taxon>
        <taxon>Beauveria brongniartii</taxon>
    </lineage>
</organism>
<reference evidence="1 2" key="1">
    <citation type="journal article" date="2016" name="Genome Biol. Evol.">
        <title>Divergent and convergent evolution of fungal pathogenicity.</title>
        <authorList>
            <person name="Shang Y."/>
            <person name="Xiao G."/>
            <person name="Zheng P."/>
            <person name="Cen K."/>
            <person name="Zhan S."/>
            <person name="Wang C."/>
        </authorList>
    </citation>
    <scope>NUCLEOTIDE SEQUENCE [LARGE SCALE GENOMIC DNA]</scope>
    <source>
        <strain evidence="1 2">RCEF 3172</strain>
    </source>
</reference>
<name>A0A166PSH1_9HYPO</name>
<accession>A0A166PSH1</accession>
<dbReference type="EMBL" id="AZHA01000106">
    <property type="protein sequence ID" value="KZZ98760.1"/>
    <property type="molecule type" value="Genomic_DNA"/>
</dbReference>
<dbReference type="OrthoDB" id="2448405at2759"/>
<sequence>MLASGIIDTKNDGPGGTITVTNNTVLAFSQYTLESVSTSALYWWGSKTSDLPKGLRINNERVSADNTTDSNTKGSLF</sequence>
<protein>
    <submittedName>
        <fullName evidence="1">Uncharacterized protein</fullName>
    </submittedName>
</protein>
<dbReference type="AlphaFoldDB" id="A0A166PSH1"/>
<proteinExistence type="predicted"/>
<keyword evidence="2" id="KW-1185">Reference proteome</keyword>
<evidence type="ECO:0000313" key="2">
    <source>
        <dbReference type="Proteomes" id="UP000076863"/>
    </source>
</evidence>
<gene>
    <name evidence="1" type="ORF">BBO_09516</name>
</gene>
<dbReference type="Proteomes" id="UP000076863">
    <property type="component" value="Unassembled WGS sequence"/>
</dbReference>
<comment type="caution">
    <text evidence="1">The sequence shown here is derived from an EMBL/GenBank/DDBJ whole genome shotgun (WGS) entry which is preliminary data.</text>
</comment>